<dbReference type="InterPro" id="IPR011032">
    <property type="entry name" value="GroES-like_sf"/>
</dbReference>
<organism evidence="6">
    <name type="scientific">Clostridioides difficile</name>
    <name type="common">Peptoclostridium difficile</name>
    <dbReference type="NCBI Taxonomy" id="1496"/>
    <lineage>
        <taxon>Bacteria</taxon>
        <taxon>Bacillati</taxon>
        <taxon>Bacillota</taxon>
        <taxon>Clostridia</taxon>
        <taxon>Peptostreptococcales</taxon>
        <taxon>Peptostreptococcaceae</taxon>
        <taxon>Clostridioides</taxon>
    </lineage>
</organism>
<dbReference type="EMBL" id="LK932505">
    <property type="protein sequence ID" value="CDS85630.1"/>
    <property type="molecule type" value="Genomic_DNA"/>
</dbReference>
<comment type="cofactor">
    <cofactor evidence="4">
        <name>Zn(2+)</name>
        <dbReference type="ChEBI" id="CHEBI:29105"/>
    </cofactor>
</comment>
<dbReference type="SUPFAM" id="SSF51735">
    <property type="entry name" value="NAD(P)-binding Rossmann-fold domains"/>
    <property type="match status" value="1"/>
</dbReference>
<accession>A0A031WKW3</accession>
<keyword evidence="3 6" id="KW-0560">Oxidoreductase</keyword>
<dbReference type="PANTHER" id="PTHR43401:SF2">
    <property type="entry name" value="L-THREONINE 3-DEHYDROGENASE"/>
    <property type="match status" value="1"/>
</dbReference>
<evidence type="ECO:0000256" key="3">
    <source>
        <dbReference type="ARBA" id="ARBA00023002"/>
    </source>
</evidence>
<sequence length="343" mass="37083">MKAVVKTKPGYDNVEVLEVEEPKATGDKVKIKVEYSGICGSDIHSFKGEYANIKAPVTLGHEFSGIVVEVGEDVKNIKVGDRVTSETTFATCEKCIYCETKDYNLCPTRKGIGTQVNGSFAEYVLSREESIHVLPENVSLLSAALTEPLACCVHAALEKTTIESSDTVLIIGPGPIGLLLAQVVKSQGATVIMSGVTKDKERLEIAKNLGVDRTVNVMEESLADVVNEMTDGNGVNKGFDCSGFMPAVNEALRLLRKKGTFVQVGIFAKKLNEMDQEAIIQRELQYIGSRSQKPSSWITALDLMASGKVNTEALVTRTVGLDEFKEGITALMNGEEIKVAVKS</sequence>
<evidence type="ECO:0000313" key="8">
    <source>
        <dbReference type="EMBL" id="CDT13266.1"/>
    </source>
</evidence>
<dbReference type="EMBL" id="LK932994">
    <property type="protein sequence ID" value="CDT13266.1"/>
    <property type="molecule type" value="Genomic_DNA"/>
</dbReference>
<evidence type="ECO:0000313" key="7">
    <source>
        <dbReference type="EMBL" id="CDS87752.1"/>
    </source>
</evidence>
<comment type="similarity">
    <text evidence="4">Belongs to the zinc-containing alcohol dehydrogenase family.</text>
</comment>
<reference evidence="6" key="1">
    <citation type="submission" date="2014-07" db="EMBL/GenBank/DDBJ databases">
        <authorList>
            <person name="Monot Marc"/>
        </authorList>
    </citation>
    <scope>NUCLEOTIDE SEQUENCE</scope>
    <source>
        <strain evidence="8">7032989</strain>
        <strain evidence="7">7032994</strain>
    </source>
</reference>
<dbReference type="EC" id="1.1.1.301" evidence="7"/>
<keyword evidence="1 4" id="KW-0479">Metal-binding</keyword>
<dbReference type="InterPro" id="IPR020843">
    <property type="entry name" value="ER"/>
</dbReference>
<keyword evidence="2 4" id="KW-0862">Zinc</keyword>
<dbReference type="Gene3D" id="3.90.180.10">
    <property type="entry name" value="Medium-chain alcohol dehydrogenases, catalytic domain"/>
    <property type="match status" value="1"/>
</dbReference>
<dbReference type="GO" id="GO:0016491">
    <property type="term" value="F:oxidoreductase activity"/>
    <property type="evidence" value="ECO:0007669"/>
    <property type="project" value="UniProtKB-KW"/>
</dbReference>
<evidence type="ECO:0000256" key="2">
    <source>
        <dbReference type="ARBA" id="ARBA00022833"/>
    </source>
</evidence>
<name>A0A031WKW3_CLODI</name>
<dbReference type="InterPro" id="IPR002328">
    <property type="entry name" value="ADH_Zn_CS"/>
</dbReference>
<evidence type="ECO:0000256" key="1">
    <source>
        <dbReference type="ARBA" id="ARBA00022723"/>
    </source>
</evidence>
<protein>
    <submittedName>
        <fullName evidence="7">D-arabitol-phosphate dehydrogenase</fullName>
        <ecNumber evidence="7">1.1.1.301</ecNumber>
    </submittedName>
    <submittedName>
        <fullName evidence="6">Putative sugar-phosphate dehydrogenase</fullName>
        <ecNumber evidence="6">1.1.1.-</ecNumber>
    </submittedName>
</protein>
<dbReference type="SUPFAM" id="SSF50129">
    <property type="entry name" value="GroES-like"/>
    <property type="match status" value="1"/>
</dbReference>
<dbReference type="Gene3D" id="3.40.50.720">
    <property type="entry name" value="NAD(P)-binding Rossmann-like Domain"/>
    <property type="match status" value="1"/>
</dbReference>
<dbReference type="Pfam" id="PF08240">
    <property type="entry name" value="ADH_N"/>
    <property type="match status" value="1"/>
</dbReference>
<evidence type="ECO:0000313" key="6">
    <source>
        <dbReference type="EMBL" id="CDS85630.1"/>
    </source>
</evidence>
<dbReference type="RefSeq" id="WP_004454625.1">
    <property type="nucleotide sequence ID" value="NZ_BBYB01000197.1"/>
</dbReference>
<dbReference type="CDD" id="cd08258">
    <property type="entry name" value="Zn_ADH4"/>
    <property type="match status" value="1"/>
</dbReference>
<evidence type="ECO:0000256" key="4">
    <source>
        <dbReference type="RuleBase" id="RU361277"/>
    </source>
</evidence>
<feature type="domain" description="Enoyl reductase (ER)" evidence="5">
    <location>
        <begin position="10"/>
        <end position="341"/>
    </location>
</feature>
<dbReference type="InterPro" id="IPR036291">
    <property type="entry name" value="NAD(P)-bd_dom_sf"/>
</dbReference>
<dbReference type="AlphaFoldDB" id="A0A031WKW3"/>
<dbReference type="InterPro" id="IPR013149">
    <property type="entry name" value="ADH-like_C"/>
</dbReference>
<evidence type="ECO:0000259" key="5">
    <source>
        <dbReference type="SMART" id="SM00829"/>
    </source>
</evidence>
<dbReference type="EC" id="1.1.1.-" evidence="6"/>
<proteinExistence type="inferred from homology"/>
<dbReference type="InterPro" id="IPR050129">
    <property type="entry name" value="Zn_alcohol_dh"/>
</dbReference>
<dbReference type="InterPro" id="IPR013154">
    <property type="entry name" value="ADH-like_N"/>
</dbReference>
<dbReference type="PATRIC" id="fig|1496.842.peg.1390"/>
<dbReference type="Pfam" id="PF00107">
    <property type="entry name" value="ADH_zinc_N"/>
    <property type="match status" value="1"/>
</dbReference>
<dbReference type="PROSITE" id="PS00059">
    <property type="entry name" value="ADH_ZINC"/>
    <property type="match status" value="1"/>
</dbReference>
<dbReference type="SMART" id="SM00829">
    <property type="entry name" value="PKS_ER"/>
    <property type="match status" value="1"/>
</dbReference>
<dbReference type="GO" id="GO:0008270">
    <property type="term" value="F:zinc ion binding"/>
    <property type="evidence" value="ECO:0007669"/>
    <property type="project" value="InterPro"/>
</dbReference>
<dbReference type="PANTHER" id="PTHR43401">
    <property type="entry name" value="L-THREONINE 3-DEHYDROGENASE"/>
    <property type="match status" value="1"/>
</dbReference>
<gene>
    <name evidence="8" type="ORF">BN1095_330050</name>
    <name evidence="6" type="ORF">BN1096_520392</name>
    <name evidence="7" type="ORF">BN1097_630226</name>
</gene>
<dbReference type="EMBL" id="LK932402">
    <property type="protein sequence ID" value="CDS87752.1"/>
    <property type="molecule type" value="Genomic_DNA"/>
</dbReference>